<evidence type="ECO:0000313" key="1">
    <source>
        <dbReference type="EMBL" id="KKM00235.1"/>
    </source>
</evidence>
<name>A0A0F9GMV9_9ZZZZ</name>
<protein>
    <submittedName>
        <fullName evidence="1">Uncharacterized protein</fullName>
    </submittedName>
</protein>
<reference evidence="1" key="1">
    <citation type="journal article" date="2015" name="Nature">
        <title>Complex archaea that bridge the gap between prokaryotes and eukaryotes.</title>
        <authorList>
            <person name="Spang A."/>
            <person name="Saw J.H."/>
            <person name="Jorgensen S.L."/>
            <person name="Zaremba-Niedzwiedzka K."/>
            <person name="Martijn J."/>
            <person name="Lind A.E."/>
            <person name="van Eijk R."/>
            <person name="Schleper C."/>
            <person name="Guy L."/>
            <person name="Ettema T.J."/>
        </authorList>
    </citation>
    <scope>NUCLEOTIDE SEQUENCE</scope>
</reference>
<comment type="caution">
    <text evidence="1">The sequence shown here is derived from an EMBL/GenBank/DDBJ whole genome shotgun (WGS) entry which is preliminary data.</text>
</comment>
<proteinExistence type="predicted"/>
<accession>A0A0F9GMV9</accession>
<sequence length="64" mass="7145">MSNQEAVLKEKDSCPKCGAGSPHILWDGPDASNNLAIYYGECVNCGCWFSQENELVYKLTTWND</sequence>
<organism evidence="1">
    <name type="scientific">marine sediment metagenome</name>
    <dbReference type="NCBI Taxonomy" id="412755"/>
    <lineage>
        <taxon>unclassified sequences</taxon>
        <taxon>metagenomes</taxon>
        <taxon>ecological metagenomes</taxon>
    </lineage>
</organism>
<gene>
    <name evidence="1" type="ORF">LCGC14_1806420</name>
</gene>
<dbReference type="EMBL" id="LAZR01017481">
    <property type="protein sequence ID" value="KKM00235.1"/>
    <property type="molecule type" value="Genomic_DNA"/>
</dbReference>
<dbReference type="AlphaFoldDB" id="A0A0F9GMV9"/>